<feature type="region of interest" description="Disordered" evidence="1">
    <location>
        <begin position="1"/>
        <end position="29"/>
    </location>
</feature>
<evidence type="ECO:0000313" key="3">
    <source>
        <dbReference type="Proteomes" id="UP000663760"/>
    </source>
</evidence>
<keyword evidence="3" id="KW-1185">Reference proteome</keyword>
<dbReference type="InterPro" id="IPR008480">
    <property type="entry name" value="DUF761_pln"/>
</dbReference>
<name>A0A7I8LDQ9_SPIIN</name>
<dbReference type="Proteomes" id="UP000663760">
    <property type="component" value="Chromosome 14"/>
</dbReference>
<sequence length="201" mass="22926">MARQPQTRSLRQLRGGGATSPRGAAHRRSTQERIKSILEEHLFPGVIQVAGAFSKLRSAVAGLFGRRKDDRCDLKMRRRKRRKYFSTIQIGYGCSSSPVLPMAGHPSAIGVDPSHLYYDSTWNSVITTTCEEEVEYSVEPHLSGYLQWLEESQPENPAGEHDDPGEIDRLAERFIASCHEKFRLEKQESYRRYQEMLARSV</sequence>
<evidence type="ECO:0000313" key="2">
    <source>
        <dbReference type="EMBL" id="CAA7407990.1"/>
    </source>
</evidence>
<gene>
    <name evidence="2" type="ORF">SI8410_14018668</name>
</gene>
<dbReference type="PANTHER" id="PTHR33450:SF4">
    <property type="entry name" value="OS04G0665666 PROTEIN"/>
    <property type="match status" value="1"/>
</dbReference>
<proteinExistence type="predicted"/>
<reference evidence="2" key="1">
    <citation type="submission" date="2020-02" db="EMBL/GenBank/DDBJ databases">
        <authorList>
            <person name="Scholz U."/>
            <person name="Mascher M."/>
            <person name="Fiebig A."/>
        </authorList>
    </citation>
    <scope>NUCLEOTIDE SEQUENCE</scope>
</reference>
<accession>A0A7I8LDQ9</accession>
<feature type="compositionally biased region" description="Polar residues" evidence="1">
    <location>
        <begin position="1"/>
        <end position="10"/>
    </location>
</feature>
<dbReference type="OrthoDB" id="1104789at2759"/>
<dbReference type="PANTHER" id="PTHR33450">
    <property type="entry name" value="EMB|CAB67623.1-RELATED"/>
    <property type="match status" value="1"/>
</dbReference>
<protein>
    <submittedName>
        <fullName evidence="2">Uncharacterized protein</fullName>
    </submittedName>
</protein>
<dbReference type="Pfam" id="PF05553">
    <property type="entry name" value="DUF761"/>
    <property type="match status" value="1"/>
</dbReference>
<dbReference type="AlphaFoldDB" id="A0A7I8LDQ9"/>
<dbReference type="EMBL" id="LR746277">
    <property type="protein sequence ID" value="CAA7407990.1"/>
    <property type="molecule type" value="Genomic_DNA"/>
</dbReference>
<evidence type="ECO:0000256" key="1">
    <source>
        <dbReference type="SAM" id="MobiDB-lite"/>
    </source>
</evidence>
<organism evidence="2 3">
    <name type="scientific">Spirodela intermedia</name>
    <name type="common">Intermediate duckweed</name>
    <dbReference type="NCBI Taxonomy" id="51605"/>
    <lineage>
        <taxon>Eukaryota</taxon>
        <taxon>Viridiplantae</taxon>
        <taxon>Streptophyta</taxon>
        <taxon>Embryophyta</taxon>
        <taxon>Tracheophyta</taxon>
        <taxon>Spermatophyta</taxon>
        <taxon>Magnoliopsida</taxon>
        <taxon>Liliopsida</taxon>
        <taxon>Araceae</taxon>
        <taxon>Lemnoideae</taxon>
        <taxon>Spirodela</taxon>
    </lineage>
</organism>